<accession>A0A955L8P0</accession>
<gene>
    <name evidence="1" type="ORF">KC717_02720</name>
</gene>
<name>A0A955L8P0_9BACT</name>
<protein>
    <submittedName>
        <fullName evidence="1">Uncharacterized protein</fullName>
    </submittedName>
</protein>
<comment type="caution">
    <text evidence="1">The sequence shown here is derived from an EMBL/GenBank/DDBJ whole genome shotgun (WGS) entry which is preliminary data.</text>
</comment>
<organism evidence="1 2">
    <name type="scientific">Candidatus Dojkabacteria bacterium</name>
    <dbReference type="NCBI Taxonomy" id="2099670"/>
    <lineage>
        <taxon>Bacteria</taxon>
        <taxon>Candidatus Dojkabacteria</taxon>
    </lineage>
</organism>
<evidence type="ECO:0000313" key="2">
    <source>
        <dbReference type="Proteomes" id="UP000754563"/>
    </source>
</evidence>
<dbReference type="EMBL" id="JAGQLH010000025">
    <property type="protein sequence ID" value="MCA9385536.1"/>
    <property type="molecule type" value="Genomic_DNA"/>
</dbReference>
<evidence type="ECO:0000313" key="1">
    <source>
        <dbReference type="EMBL" id="MCA9385536.1"/>
    </source>
</evidence>
<reference evidence="1" key="1">
    <citation type="submission" date="2020-04" db="EMBL/GenBank/DDBJ databases">
        <authorList>
            <person name="Zhang T."/>
        </authorList>
    </citation>
    <scope>NUCLEOTIDE SEQUENCE</scope>
    <source>
        <strain evidence="1">HKST-UBA11</strain>
    </source>
</reference>
<dbReference type="AlphaFoldDB" id="A0A955L8P0"/>
<reference evidence="1" key="2">
    <citation type="journal article" date="2021" name="Microbiome">
        <title>Successional dynamics and alternative stable states in a saline activated sludge microbial community over 9 years.</title>
        <authorList>
            <person name="Wang Y."/>
            <person name="Ye J."/>
            <person name="Ju F."/>
            <person name="Liu L."/>
            <person name="Boyd J.A."/>
            <person name="Deng Y."/>
            <person name="Parks D.H."/>
            <person name="Jiang X."/>
            <person name="Yin X."/>
            <person name="Woodcroft B.J."/>
            <person name="Tyson G.W."/>
            <person name="Hugenholtz P."/>
            <person name="Polz M.F."/>
            <person name="Zhang T."/>
        </authorList>
    </citation>
    <scope>NUCLEOTIDE SEQUENCE</scope>
    <source>
        <strain evidence="1">HKST-UBA11</strain>
    </source>
</reference>
<sequence length="69" mass="7986">MEYMTFALRFIASEDIYGKTLFLGNHGIFTYMEYTAFAATPEGQNMVKLSPIVKPVTQKELEEMYPREP</sequence>
<dbReference type="Proteomes" id="UP000754563">
    <property type="component" value="Unassembled WGS sequence"/>
</dbReference>
<proteinExistence type="predicted"/>